<protein>
    <submittedName>
        <fullName evidence="2">Uncharacterized protein</fullName>
    </submittedName>
</protein>
<feature type="region of interest" description="Disordered" evidence="1">
    <location>
        <begin position="24"/>
        <end position="116"/>
    </location>
</feature>
<feature type="compositionally biased region" description="Low complexity" evidence="1">
    <location>
        <begin position="33"/>
        <end position="44"/>
    </location>
</feature>
<accession>A0A448WUJ8</accession>
<reference evidence="2" key="1">
    <citation type="submission" date="2018-11" db="EMBL/GenBank/DDBJ databases">
        <authorList>
            <consortium name="Pathogen Informatics"/>
        </authorList>
    </citation>
    <scope>NUCLEOTIDE SEQUENCE</scope>
</reference>
<dbReference type="AlphaFoldDB" id="A0A448WUJ8"/>
<comment type="caution">
    <text evidence="2">The sequence shown here is derived from an EMBL/GenBank/DDBJ whole genome shotgun (WGS) entry which is preliminary data.</text>
</comment>
<evidence type="ECO:0000313" key="3">
    <source>
        <dbReference type="Proteomes" id="UP000784294"/>
    </source>
</evidence>
<sequence>MEPEVSDVDLTPASKGSRTLAAFVAQEWHGHSGDSSNESESDSSQANEDRKTSSCNDQSSDETSQDSQTRQYHIMELETNGDGRTQIRRRSTATTTSVTTATATATATTASGSPNGLVTNMATPEHQRTGAGLGSKDSGRPESLVLSEGRIGTARRLEAAFWRQVLAAFSHRVLTTMIIQCKSSKSELSTQ</sequence>
<keyword evidence="3" id="KW-1185">Reference proteome</keyword>
<feature type="compositionally biased region" description="Low complexity" evidence="1">
    <location>
        <begin position="92"/>
        <end position="111"/>
    </location>
</feature>
<evidence type="ECO:0000256" key="1">
    <source>
        <dbReference type="SAM" id="MobiDB-lite"/>
    </source>
</evidence>
<dbReference type="EMBL" id="CAAALY010047354">
    <property type="protein sequence ID" value="VEL20637.1"/>
    <property type="molecule type" value="Genomic_DNA"/>
</dbReference>
<dbReference type="Proteomes" id="UP000784294">
    <property type="component" value="Unassembled WGS sequence"/>
</dbReference>
<name>A0A448WUJ8_9PLAT</name>
<gene>
    <name evidence="2" type="ORF">PXEA_LOCUS14077</name>
</gene>
<proteinExistence type="predicted"/>
<evidence type="ECO:0000313" key="2">
    <source>
        <dbReference type="EMBL" id="VEL20637.1"/>
    </source>
</evidence>
<organism evidence="2 3">
    <name type="scientific">Protopolystoma xenopodis</name>
    <dbReference type="NCBI Taxonomy" id="117903"/>
    <lineage>
        <taxon>Eukaryota</taxon>
        <taxon>Metazoa</taxon>
        <taxon>Spiralia</taxon>
        <taxon>Lophotrochozoa</taxon>
        <taxon>Platyhelminthes</taxon>
        <taxon>Monogenea</taxon>
        <taxon>Polyopisthocotylea</taxon>
        <taxon>Polystomatidea</taxon>
        <taxon>Polystomatidae</taxon>
        <taxon>Protopolystoma</taxon>
    </lineage>
</organism>